<evidence type="ECO:0000256" key="9">
    <source>
        <dbReference type="RuleBase" id="RU003435"/>
    </source>
</evidence>
<dbReference type="EC" id="3.4.24.70" evidence="8"/>
<dbReference type="GO" id="GO:0006508">
    <property type="term" value="P:proteolysis"/>
    <property type="evidence" value="ECO:0007669"/>
    <property type="project" value="UniProtKB-KW"/>
</dbReference>
<dbReference type="CDD" id="cd06456">
    <property type="entry name" value="M3A_DCP"/>
    <property type="match status" value="1"/>
</dbReference>
<dbReference type="InterPro" id="IPR045090">
    <property type="entry name" value="Pept_M3A_M3B"/>
</dbReference>
<organism evidence="12 13">
    <name type="scientific">Ferrovum myxofaciens</name>
    <dbReference type="NCBI Taxonomy" id="416213"/>
    <lineage>
        <taxon>Bacteria</taxon>
        <taxon>Pseudomonadati</taxon>
        <taxon>Pseudomonadota</taxon>
        <taxon>Betaproteobacteria</taxon>
        <taxon>Ferrovales</taxon>
        <taxon>Ferrovaceae</taxon>
        <taxon>Ferrovum</taxon>
    </lineage>
</organism>
<dbReference type="Pfam" id="PF19310">
    <property type="entry name" value="TOP_N"/>
    <property type="match status" value="1"/>
</dbReference>
<dbReference type="PANTHER" id="PTHR11804">
    <property type="entry name" value="PROTEASE M3 THIMET OLIGOPEPTIDASE-RELATED"/>
    <property type="match status" value="1"/>
</dbReference>
<dbReference type="GO" id="GO:0006518">
    <property type="term" value="P:peptide metabolic process"/>
    <property type="evidence" value="ECO:0007669"/>
    <property type="project" value="TreeGrafter"/>
</dbReference>
<comment type="cofactor">
    <cofactor evidence="9">
        <name>Zn(2+)</name>
        <dbReference type="ChEBI" id="CHEBI:29105"/>
    </cofactor>
    <text evidence="9">Binds 1 zinc ion.</text>
</comment>
<feature type="domain" description="Oligopeptidase A N-terminal" evidence="11">
    <location>
        <begin position="32"/>
        <end position="148"/>
    </location>
</feature>
<name>A0A149W056_9PROT</name>
<keyword evidence="3 9" id="KW-0479">Metal-binding</keyword>
<dbReference type="InterPro" id="IPR024079">
    <property type="entry name" value="MetalloPept_cat_dom_sf"/>
</dbReference>
<dbReference type="Gene3D" id="1.10.1370.10">
    <property type="entry name" value="Neurolysin, domain 3"/>
    <property type="match status" value="1"/>
</dbReference>
<dbReference type="PATRIC" id="fig|1789004.3.peg.612"/>
<dbReference type="FunFam" id="3.40.390.10:FF:000009">
    <property type="entry name" value="Oligopeptidase A"/>
    <property type="match status" value="1"/>
</dbReference>
<evidence type="ECO:0000259" key="11">
    <source>
        <dbReference type="Pfam" id="PF19310"/>
    </source>
</evidence>
<keyword evidence="13" id="KW-1185">Reference proteome</keyword>
<dbReference type="InterPro" id="IPR024077">
    <property type="entry name" value="Neurolysin/TOP_dom2"/>
</dbReference>
<dbReference type="SUPFAM" id="SSF55486">
    <property type="entry name" value="Metalloproteases ('zincins'), catalytic domain"/>
    <property type="match status" value="1"/>
</dbReference>
<dbReference type="Proteomes" id="UP000075653">
    <property type="component" value="Unassembled WGS sequence"/>
</dbReference>
<protein>
    <recommendedName>
        <fullName evidence="8">oligopeptidase A</fullName>
        <ecNumber evidence="8">3.4.24.70</ecNumber>
    </recommendedName>
</protein>
<evidence type="ECO:0000256" key="7">
    <source>
        <dbReference type="ARBA" id="ARBA00024603"/>
    </source>
</evidence>
<dbReference type="InterPro" id="IPR034005">
    <property type="entry name" value="M3A_DCP"/>
</dbReference>
<keyword evidence="5 9" id="KW-0862">Zinc</keyword>
<dbReference type="Gene3D" id="3.40.390.10">
    <property type="entry name" value="Collagenase (Catalytic Domain)"/>
    <property type="match status" value="1"/>
</dbReference>
<dbReference type="GO" id="GO:0046872">
    <property type="term" value="F:metal ion binding"/>
    <property type="evidence" value="ECO:0007669"/>
    <property type="project" value="UniProtKB-UniRule"/>
</dbReference>
<proteinExistence type="inferred from homology"/>
<dbReference type="GO" id="GO:0004222">
    <property type="term" value="F:metalloendopeptidase activity"/>
    <property type="evidence" value="ECO:0007669"/>
    <property type="project" value="UniProtKB-EC"/>
</dbReference>
<accession>A0A149W056</accession>
<comment type="catalytic activity">
    <reaction evidence="7">
        <text>Hydrolysis of oligopeptides, with broad specificity. Gly or Ala commonly occur as P1 or P1' residues, but more distant residues are also important, as is shown by the fact that Z-Gly-Pro-Gly-|-Gly-Pro-Ala is cleaved, but not Z-(Gly)(5).</text>
        <dbReference type="EC" id="3.4.24.70"/>
    </reaction>
</comment>
<sequence>MTSTSFNPLLDFSGLPHFGTIRPEHIEPAILSLIGDCEATLHRLTHQIESPTWDNFITPLEDINELLARAWGQVSHLNAVVNTPELRAAYNAVLPHIAQYWARLGQDESLLKGYRTLNNAPEFEKLPASRQRIITQALRDFRLGGAELPPAEKVRFLEVQETLAATGARFEQNLLDATNSFTYDTQDPDELLGLPPEVLSTAAETAKHAGRSGWRLTLHAPCYLPVMQYAERRSLREHFYRCYTTRASEFGPEPWNNGPLIQTLLALRAEEARLLGFDHFAQLSVEPKMAESPEAVLTFLRDLAQRAKPFAEQDWKTLTAFAQERLGLDVVQPWDLAYVSERLRTSQYDYSEQEVKTYFPEHSVLNGLFQVIQKLFGLMVHPAQAEVWHETVRFYDLKTPTGTLVGQFYLDLYARNGKRGGAWMDDAITRRRKGDSLQTPVAYLTCNFSAPSGGKPATFTHDEVITLFHECGHGLHHLLTQMEDLPLSGIHGVEWDAVELPSQFMENFCWEWEVLQGMTHHVDTGEPLPRTLYERMLAAKNFQSGLQTMRQIEFSLFDMELHCSVPTLLDPLHLLARIRAEVAVVKPPVWHRFPHSFSHIFAGGYAAGYYSYKWAEVLSADAYALFEESGVFNPEIGRRFQNEILAQGSSRPALDSFIAFRGRPPQLDALLRHQGMVPPPA</sequence>
<evidence type="ECO:0000313" key="12">
    <source>
        <dbReference type="EMBL" id="KXW58828.1"/>
    </source>
</evidence>
<comment type="similarity">
    <text evidence="1 9">Belongs to the peptidase M3 family.</text>
</comment>
<comment type="caution">
    <text evidence="12">The sequence shown here is derived from an EMBL/GenBank/DDBJ whole genome shotgun (WGS) entry which is preliminary data.</text>
</comment>
<evidence type="ECO:0000256" key="2">
    <source>
        <dbReference type="ARBA" id="ARBA00022670"/>
    </source>
</evidence>
<reference evidence="12 13" key="1">
    <citation type="submission" date="2016-01" db="EMBL/GenBank/DDBJ databases">
        <title>Genome sequence of the acidophilic iron oxidising Ferrovum strain Z-31.</title>
        <authorList>
            <person name="Poehlein A."/>
            <person name="Ullrich S.R."/>
            <person name="Schloemann M."/>
            <person name="Muehling M."/>
            <person name="Daniel R."/>
        </authorList>
    </citation>
    <scope>NUCLEOTIDE SEQUENCE [LARGE SCALE GENOMIC DNA]</scope>
    <source>
        <strain evidence="12 13">Z-31</strain>
    </source>
</reference>
<keyword evidence="2 9" id="KW-0645">Protease</keyword>
<evidence type="ECO:0000256" key="6">
    <source>
        <dbReference type="ARBA" id="ARBA00023049"/>
    </source>
</evidence>
<evidence type="ECO:0000259" key="10">
    <source>
        <dbReference type="Pfam" id="PF01432"/>
    </source>
</evidence>
<evidence type="ECO:0000256" key="1">
    <source>
        <dbReference type="ARBA" id="ARBA00006040"/>
    </source>
</evidence>
<dbReference type="GO" id="GO:0005829">
    <property type="term" value="C:cytosol"/>
    <property type="evidence" value="ECO:0007669"/>
    <property type="project" value="UniProtKB-ARBA"/>
</dbReference>
<keyword evidence="4 9" id="KW-0378">Hydrolase</keyword>
<dbReference type="PANTHER" id="PTHR11804:SF84">
    <property type="entry name" value="SACCHAROLYSIN"/>
    <property type="match status" value="1"/>
</dbReference>
<evidence type="ECO:0000256" key="5">
    <source>
        <dbReference type="ARBA" id="ARBA00022833"/>
    </source>
</evidence>
<dbReference type="InterPro" id="IPR045666">
    <property type="entry name" value="OpdA_N"/>
</dbReference>
<feature type="domain" description="Peptidase M3A/M3B catalytic" evidence="10">
    <location>
        <begin position="226"/>
        <end position="675"/>
    </location>
</feature>
<evidence type="ECO:0000256" key="4">
    <source>
        <dbReference type="ARBA" id="ARBA00022801"/>
    </source>
</evidence>
<dbReference type="Pfam" id="PF01432">
    <property type="entry name" value="Peptidase_M3"/>
    <property type="match status" value="1"/>
</dbReference>
<dbReference type="Gene3D" id="1.10.1370.40">
    <property type="match status" value="1"/>
</dbReference>
<dbReference type="AlphaFoldDB" id="A0A149W056"/>
<dbReference type="RefSeq" id="WP_062187595.1">
    <property type="nucleotide sequence ID" value="NZ_LRRD01000009.1"/>
</dbReference>
<dbReference type="STRING" id="1789004.FEMY_06120"/>
<evidence type="ECO:0000256" key="8">
    <source>
        <dbReference type="ARBA" id="ARBA00026100"/>
    </source>
</evidence>
<keyword evidence="6 9" id="KW-0482">Metalloprotease</keyword>
<dbReference type="EMBL" id="LRRD01000009">
    <property type="protein sequence ID" value="KXW58828.1"/>
    <property type="molecule type" value="Genomic_DNA"/>
</dbReference>
<evidence type="ECO:0000313" key="13">
    <source>
        <dbReference type="Proteomes" id="UP000075653"/>
    </source>
</evidence>
<dbReference type="InterPro" id="IPR001567">
    <property type="entry name" value="Pept_M3A_M3B_dom"/>
</dbReference>
<evidence type="ECO:0000256" key="3">
    <source>
        <dbReference type="ARBA" id="ARBA00022723"/>
    </source>
</evidence>
<gene>
    <name evidence="12" type="primary">prlC</name>
    <name evidence="12" type="ORF">FEMY_06120</name>
</gene>